<dbReference type="EMBL" id="QZAF01000350">
    <property type="protein sequence ID" value="THV68098.1"/>
    <property type="molecule type" value="Genomic_DNA"/>
</dbReference>
<reference evidence="2 3" key="1">
    <citation type="submission" date="2018-10" db="EMBL/GenBank/DDBJ databases">
        <title>Fifty Aureobasidium pullulans genomes reveal a recombining polyextremotolerant generalist.</title>
        <authorList>
            <person name="Gostincar C."/>
            <person name="Turk M."/>
            <person name="Zajc J."/>
            <person name="Gunde-Cimerman N."/>
        </authorList>
    </citation>
    <scope>NUCLEOTIDE SEQUENCE [LARGE SCALE GENOMIC DNA]</scope>
    <source>
        <strain evidence="2 3">EXF-11900</strain>
    </source>
</reference>
<proteinExistence type="predicted"/>
<comment type="caution">
    <text evidence="2">The sequence shown here is derived from an EMBL/GenBank/DDBJ whole genome shotgun (WGS) entry which is preliminary data.</text>
</comment>
<accession>A0A4S8SCC3</accession>
<organism evidence="2 3">
    <name type="scientific">Aureobasidium pullulans</name>
    <name type="common">Black yeast</name>
    <name type="synonym">Pullularia pullulans</name>
    <dbReference type="NCBI Taxonomy" id="5580"/>
    <lineage>
        <taxon>Eukaryota</taxon>
        <taxon>Fungi</taxon>
        <taxon>Dikarya</taxon>
        <taxon>Ascomycota</taxon>
        <taxon>Pezizomycotina</taxon>
        <taxon>Dothideomycetes</taxon>
        <taxon>Dothideomycetidae</taxon>
        <taxon>Dothideales</taxon>
        <taxon>Saccotheciaceae</taxon>
        <taxon>Aureobasidium</taxon>
    </lineage>
</organism>
<evidence type="ECO:0000256" key="1">
    <source>
        <dbReference type="SAM" id="MobiDB-lite"/>
    </source>
</evidence>
<evidence type="ECO:0000313" key="3">
    <source>
        <dbReference type="Proteomes" id="UP000304951"/>
    </source>
</evidence>
<dbReference type="Proteomes" id="UP000304951">
    <property type="component" value="Unassembled WGS sequence"/>
</dbReference>
<dbReference type="AlphaFoldDB" id="A0A4S8SCC3"/>
<sequence length="70" mass="7319">SLKAEDVSSIGGGTKSCKQPARDAISSTVLKICGNIVIHGKNEAARGAGLIMDKCSSRRWDCDGREPCLG</sequence>
<protein>
    <submittedName>
        <fullName evidence="2">Uncharacterized protein</fullName>
    </submittedName>
</protein>
<name>A0A4S8SCC3_AURPU</name>
<feature type="region of interest" description="Disordered" evidence="1">
    <location>
        <begin position="1"/>
        <end position="22"/>
    </location>
</feature>
<feature type="non-terminal residue" evidence="2">
    <location>
        <position position="1"/>
    </location>
</feature>
<gene>
    <name evidence="2" type="ORF">D6D28_06978</name>
</gene>
<evidence type="ECO:0000313" key="2">
    <source>
        <dbReference type="EMBL" id="THV68098.1"/>
    </source>
</evidence>